<proteinExistence type="predicted"/>
<sequence length="312" mass="35346">MIKSESGLTMNLRETTFGEFLKPSQIIFDLKSRDKLEAIEELLDSLVRLKLINNKNLTLTRIVDRENLESTALGHGLAVPHARVDTEGQIAVAVGRSAEGIDFDAPDGQPVRLIILVVWNPSLPGLFNHLFAGLASFLIKPENRFRLFNSRDKEELHAVLSEIRFSFPREDKIINRASLLKKLQDIEIRIRRAPKDRLEELQKHRNLIREELDQSLLARFDLLMDRYGYAVAEVVDGVCRSCNMSVSTQMASAIEESNDIYVCENCGKYLVAARKEKIAREKVEKARKEKPAAQAEKAVKAKEAGKKKPARK</sequence>
<dbReference type="EMBL" id="QUAH01000003">
    <property type="protein sequence ID" value="RFT16465.1"/>
    <property type="molecule type" value="Genomic_DNA"/>
</dbReference>
<evidence type="ECO:0000313" key="3">
    <source>
        <dbReference type="EMBL" id="RFT16465.1"/>
    </source>
</evidence>
<dbReference type="Pfam" id="PF00359">
    <property type="entry name" value="PTS_EIIA_2"/>
    <property type="match status" value="1"/>
</dbReference>
<dbReference type="PANTHER" id="PTHR47738">
    <property type="entry name" value="PTS SYSTEM FRUCTOSE-LIKE EIIA COMPONENT-RELATED"/>
    <property type="match status" value="1"/>
</dbReference>
<evidence type="ECO:0000259" key="2">
    <source>
        <dbReference type="PROSITE" id="PS51094"/>
    </source>
</evidence>
<dbReference type="Gene3D" id="3.40.930.10">
    <property type="entry name" value="Mannitol-specific EII, Chain A"/>
    <property type="match status" value="1"/>
</dbReference>
<reference evidence="3 4" key="1">
    <citation type="submission" date="2018-08" db="EMBL/GenBank/DDBJ databases">
        <title>Genome analysis of the thermophilic bacterium of the candidate phylum Aminicenantes from deep subsurface aquifer revealed its physiology and ecological role.</title>
        <authorList>
            <person name="Kadnikov V.V."/>
            <person name="Mardanov A.V."/>
            <person name="Beletsky A.V."/>
            <person name="Karnachuk O.V."/>
            <person name="Ravin N.V."/>
        </authorList>
    </citation>
    <scope>NUCLEOTIDE SEQUENCE [LARGE SCALE GENOMIC DNA]</scope>
    <source>
        <strain evidence="3">BY38</strain>
    </source>
</reference>
<name>A0A3E2BNZ7_9BACT</name>
<feature type="compositionally biased region" description="Basic and acidic residues" evidence="1">
    <location>
        <begin position="282"/>
        <end position="306"/>
    </location>
</feature>
<gene>
    <name evidence="3" type="ORF">OP8BY_1643</name>
</gene>
<dbReference type="PANTHER" id="PTHR47738:SF2">
    <property type="entry name" value="PTS SYSTEM FRUCTOSE-LIKE EIIA COMPONENT"/>
    <property type="match status" value="1"/>
</dbReference>
<dbReference type="Gene3D" id="1.10.287.1490">
    <property type="match status" value="1"/>
</dbReference>
<dbReference type="PROSITE" id="PS00372">
    <property type="entry name" value="PTS_EIIA_TYPE_2_HIS"/>
    <property type="match status" value="1"/>
</dbReference>
<dbReference type="Proteomes" id="UP000257323">
    <property type="component" value="Unassembled WGS sequence"/>
</dbReference>
<organism evidence="3 4">
    <name type="scientific">Candidatus Saccharicenans subterraneus</name>
    <dbReference type="NCBI Taxonomy" id="2508984"/>
    <lineage>
        <taxon>Bacteria</taxon>
        <taxon>Candidatus Aminicenantota</taxon>
        <taxon>Candidatus Aminicenantia</taxon>
        <taxon>Candidatus Aminicenantales</taxon>
        <taxon>Candidatus Saccharicenantaceae</taxon>
        <taxon>Candidatus Saccharicenans</taxon>
    </lineage>
</organism>
<comment type="caution">
    <text evidence="3">The sequence shown here is derived from an EMBL/GenBank/DDBJ whole genome shotgun (WGS) entry which is preliminary data.</text>
</comment>
<dbReference type="InterPro" id="IPR002178">
    <property type="entry name" value="PTS_EIIA_type-2_dom"/>
</dbReference>
<protein>
    <submittedName>
        <fullName evidence="3">PTS IIA-like nitrogen-regulatory protein PtsN</fullName>
    </submittedName>
</protein>
<dbReference type="InterPro" id="IPR051541">
    <property type="entry name" value="PTS_SugarTrans_NitroReg"/>
</dbReference>
<dbReference type="PROSITE" id="PS51094">
    <property type="entry name" value="PTS_EIIA_TYPE_2"/>
    <property type="match status" value="1"/>
</dbReference>
<evidence type="ECO:0000313" key="4">
    <source>
        <dbReference type="Proteomes" id="UP000257323"/>
    </source>
</evidence>
<dbReference type="CDD" id="cd00211">
    <property type="entry name" value="PTS_IIA_fru"/>
    <property type="match status" value="1"/>
</dbReference>
<evidence type="ECO:0000256" key="1">
    <source>
        <dbReference type="SAM" id="MobiDB-lite"/>
    </source>
</evidence>
<feature type="region of interest" description="Disordered" evidence="1">
    <location>
        <begin position="282"/>
        <end position="312"/>
    </location>
</feature>
<dbReference type="AlphaFoldDB" id="A0A3E2BNZ7"/>
<dbReference type="SUPFAM" id="SSF55804">
    <property type="entry name" value="Phoshotransferase/anion transport protein"/>
    <property type="match status" value="1"/>
</dbReference>
<accession>A0A3E2BNZ7</accession>
<feature type="domain" description="PTS EIIA type-2" evidence="2">
    <location>
        <begin position="19"/>
        <end position="163"/>
    </location>
</feature>
<dbReference type="InterPro" id="IPR016152">
    <property type="entry name" value="PTrfase/Anion_transptr"/>
</dbReference>